<gene>
    <name evidence="1" type="ORF">TUEID40_02613</name>
</gene>
<dbReference type="NCBIfam" id="NF033831">
    <property type="entry name" value="sce7725_fam"/>
    <property type="match status" value="1"/>
</dbReference>
<reference evidence="1" key="1">
    <citation type="submission" date="2019-09" db="EMBL/GenBank/DDBJ databases">
        <authorList>
            <person name="Gross C."/>
            <person name="Bohn E."/>
        </authorList>
    </citation>
    <scope>NUCLEOTIDE SEQUENCE</scope>
    <source>
        <strain evidence="1">ID40</strain>
    </source>
</reference>
<evidence type="ECO:0000313" key="1">
    <source>
        <dbReference type="EMBL" id="VVH81439.1"/>
    </source>
</evidence>
<dbReference type="AlphaFoldDB" id="A0A5E5R234"/>
<proteinExistence type="predicted"/>
<evidence type="ECO:0008006" key="2">
    <source>
        <dbReference type="Google" id="ProtNLM"/>
    </source>
</evidence>
<protein>
    <recommendedName>
        <fullName evidence="2">Sce7725 family protein</fullName>
    </recommendedName>
</protein>
<name>A0A5E5R234_PSEAI</name>
<organism evidence="1">
    <name type="scientific">Pseudomonas aeruginosa</name>
    <dbReference type="NCBI Taxonomy" id="287"/>
    <lineage>
        <taxon>Bacteria</taxon>
        <taxon>Pseudomonadati</taxon>
        <taxon>Pseudomonadota</taxon>
        <taxon>Gammaproteobacteria</taxon>
        <taxon>Pseudomonadales</taxon>
        <taxon>Pseudomonadaceae</taxon>
        <taxon>Pseudomonas</taxon>
    </lineage>
</organism>
<dbReference type="InterPro" id="IPR047727">
    <property type="entry name" value="Sce7725-like"/>
</dbReference>
<sequence length="304" mass="33087">MYYPILRGKRHELNAVVELASRPVANRFRPLLEPVNNNIAELASCIGSLYGRGISPYVVINPGLGDYQGRGANVAAALHLNNLSSGKFIPCVKIIDSFDANAIGLLQSIPGAAAYMVSDISPAMLPALANADCNFVNILKVDGAVLNSVPRVVCYLDSFARQRRNADYQAVSFYSNLHFNYRNNPNSIGVGDFTVMGEEYSEAGGPAYVVAIHMSHVQNQPVGSIYVNHFCSTMQPGSPANPGGKFLEALDNLIAFDRGNPGHFYNSWGLAQFYGYHADRHYPGLGVVKELSVEHHMETVCSFI</sequence>
<dbReference type="EMBL" id="LR700248">
    <property type="protein sequence ID" value="VVH81439.1"/>
    <property type="molecule type" value="Genomic_DNA"/>
</dbReference>
<accession>A0A5E5R234</accession>
<dbReference type="RefSeq" id="WP_124989690.1">
    <property type="nucleotide sequence ID" value="NZ_CP039749.1"/>
</dbReference>